<dbReference type="AlphaFoldDB" id="K9UBE4"/>
<dbReference type="KEGG" id="cmp:Cha6605_0242"/>
<dbReference type="HOGENOM" id="CLU_2286442_0_0_3"/>
<accession>K9UBE4</accession>
<evidence type="ECO:0000313" key="2">
    <source>
        <dbReference type="Proteomes" id="UP000010366"/>
    </source>
</evidence>
<dbReference type="EMBL" id="CP003600">
    <property type="protein sequence ID" value="AFY91544.1"/>
    <property type="molecule type" value="Genomic_DNA"/>
</dbReference>
<dbReference type="STRING" id="1173020.Cha6605_0242"/>
<dbReference type="Proteomes" id="UP000010366">
    <property type="component" value="Chromosome"/>
</dbReference>
<keyword evidence="2" id="KW-1185">Reference proteome</keyword>
<reference evidence="1 2" key="1">
    <citation type="submission" date="2012-05" db="EMBL/GenBank/DDBJ databases">
        <title>Finished chromosome of genome of Chamaesiphon sp. PCC 6605.</title>
        <authorList>
            <consortium name="US DOE Joint Genome Institute"/>
            <person name="Gugger M."/>
            <person name="Coursin T."/>
            <person name="Rippka R."/>
            <person name="Tandeau De Marsac N."/>
            <person name="Huntemann M."/>
            <person name="Wei C.-L."/>
            <person name="Han J."/>
            <person name="Detter J.C."/>
            <person name="Han C."/>
            <person name="Tapia R."/>
            <person name="Chen A."/>
            <person name="Kyrpides N."/>
            <person name="Mavromatis K."/>
            <person name="Markowitz V."/>
            <person name="Szeto E."/>
            <person name="Ivanova N."/>
            <person name="Pagani I."/>
            <person name="Pati A."/>
            <person name="Goodwin L."/>
            <person name="Nordberg H.P."/>
            <person name="Cantor M.N."/>
            <person name="Hua S.X."/>
            <person name="Woyke T."/>
            <person name="Kerfeld C.A."/>
        </authorList>
    </citation>
    <scope>NUCLEOTIDE SEQUENCE [LARGE SCALE GENOMIC DNA]</scope>
    <source>
        <strain evidence="2">ATCC 27169 / PCC 6605</strain>
    </source>
</reference>
<sequence length="101" mass="11851">MEEFNETYIAITLGRIWCEELEDIIGFDALIPHDGYEIISDAAPGNWIAYVMSKDIDRDFNKISKLAADFYEVDSLPVEIFARIVERVKYEYQEHPRMNQD</sequence>
<name>K9UBE4_CHAP6</name>
<evidence type="ECO:0000313" key="1">
    <source>
        <dbReference type="EMBL" id="AFY91544.1"/>
    </source>
</evidence>
<gene>
    <name evidence="1" type="ORF">Cha6605_0242</name>
</gene>
<protein>
    <submittedName>
        <fullName evidence="1">Uncharacterized protein</fullName>
    </submittedName>
</protein>
<proteinExistence type="predicted"/>
<organism evidence="1 2">
    <name type="scientific">Chamaesiphon minutus (strain ATCC 27169 / PCC 6605)</name>
    <dbReference type="NCBI Taxonomy" id="1173020"/>
    <lineage>
        <taxon>Bacteria</taxon>
        <taxon>Bacillati</taxon>
        <taxon>Cyanobacteriota</taxon>
        <taxon>Cyanophyceae</taxon>
        <taxon>Gomontiellales</taxon>
        <taxon>Chamaesiphonaceae</taxon>
        <taxon>Chamaesiphon</taxon>
    </lineage>
</organism>